<comment type="caution">
    <text evidence="1">The sequence shown here is derived from an EMBL/GenBank/DDBJ whole genome shotgun (WGS) entry which is preliminary data.</text>
</comment>
<proteinExistence type="predicted"/>
<dbReference type="Proteomes" id="UP000292855">
    <property type="component" value="Unassembled WGS sequence"/>
</dbReference>
<sequence length="79" mass="9020">MVFKKDIYNADYLESLGLNIRQMKAVLFAKEKGKITNSDYQTLNSISRETATRDIKELVYKKMFKSSGVKGAGAYYILN</sequence>
<evidence type="ECO:0008006" key="3">
    <source>
        <dbReference type="Google" id="ProtNLM"/>
    </source>
</evidence>
<dbReference type="EMBL" id="SGIT01000001">
    <property type="protein sequence ID" value="RZF61452.1"/>
    <property type="molecule type" value="Genomic_DNA"/>
</dbReference>
<organism evidence="1 2">
    <name type="scientific">Sphingobacterium corticibacterium</name>
    <dbReference type="NCBI Taxonomy" id="2484746"/>
    <lineage>
        <taxon>Bacteria</taxon>
        <taxon>Pseudomonadati</taxon>
        <taxon>Bacteroidota</taxon>
        <taxon>Sphingobacteriia</taxon>
        <taxon>Sphingobacteriales</taxon>
        <taxon>Sphingobacteriaceae</taxon>
        <taxon>Sphingobacterium</taxon>
    </lineage>
</organism>
<gene>
    <name evidence="1" type="ORF">EWE74_01010</name>
</gene>
<accession>A0A4Q6XUW9</accession>
<dbReference type="InterPro" id="IPR036388">
    <property type="entry name" value="WH-like_DNA-bd_sf"/>
</dbReference>
<protein>
    <recommendedName>
        <fullName evidence="3">HTH deoR-type domain-containing protein</fullName>
    </recommendedName>
</protein>
<evidence type="ECO:0000313" key="1">
    <source>
        <dbReference type="EMBL" id="RZF61452.1"/>
    </source>
</evidence>
<evidence type="ECO:0000313" key="2">
    <source>
        <dbReference type="Proteomes" id="UP000292855"/>
    </source>
</evidence>
<dbReference type="Gene3D" id="1.10.10.10">
    <property type="entry name" value="Winged helix-like DNA-binding domain superfamily/Winged helix DNA-binding domain"/>
    <property type="match status" value="1"/>
</dbReference>
<name>A0A4Q6XUW9_9SPHI</name>
<dbReference type="OrthoDB" id="613884at2"/>
<reference evidence="1 2" key="1">
    <citation type="submission" date="2019-02" db="EMBL/GenBank/DDBJ databases">
        <authorList>
            <person name="Li Y."/>
        </authorList>
    </citation>
    <scope>NUCLEOTIDE SEQUENCE [LARGE SCALE GENOMIC DNA]</scope>
    <source>
        <strain evidence="1 2">30C10-4-7</strain>
    </source>
</reference>
<keyword evidence="2" id="KW-1185">Reference proteome</keyword>
<dbReference type="AlphaFoldDB" id="A0A4Q6XUW9"/>
<dbReference type="RefSeq" id="WP_130139682.1">
    <property type="nucleotide sequence ID" value="NZ_SGIT01000001.1"/>
</dbReference>